<dbReference type="VEuPathDB" id="FungiDB:F503_02420"/>
<organism evidence="3 4">
    <name type="scientific">Ophiostoma piceae (strain UAMH 11346)</name>
    <name type="common">Sap stain fungus</name>
    <dbReference type="NCBI Taxonomy" id="1262450"/>
    <lineage>
        <taxon>Eukaryota</taxon>
        <taxon>Fungi</taxon>
        <taxon>Dikarya</taxon>
        <taxon>Ascomycota</taxon>
        <taxon>Pezizomycotina</taxon>
        <taxon>Sordariomycetes</taxon>
        <taxon>Sordariomycetidae</taxon>
        <taxon>Ophiostomatales</taxon>
        <taxon>Ophiostomataceae</taxon>
        <taxon>Ophiostoma</taxon>
    </lineage>
</organism>
<evidence type="ECO:0000313" key="4">
    <source>
        <dbReference type="Proteomes" id="UP000016923"/>
    </source>
</evidence>
<reference evidence="3 4" key="1">
    <citation type="journal article" date="2013" name="BMC Genomics">
        <title>The genome and transcriptome of the pine saprophyte Ophiostoma piceae, and a comparison with the bark beetle-associated pine pathogen Grosmannia clavigera.</title>
        <authorList>
            <person name="Haridas S."/>
            <person name="Wang Y."/>
            <person name="Lim L."/>
            <person name="Massoumi Alamouti S."/>
            <person name="Jackman S."/>
            <person name="Docking R."/>
            <person name="Robertson G."/>
            <person name="Birol I."/>
            <person name="Bohlmann J."/>
            <person name="Breuil C."/>
        </authorList>
    </citation>
    <scope>NUCLEOTIDE SEQUENCE [LARGE SCALE GENOMIC DNA]</scope>
    <source>
        <strain evidence="3 4">UAMH 11346</strain>
    </source>
</reference>
<proteinExistence type="predicted"/>
<feature type="transmembrane region" description="Helical" evidence="2">
    <location>
        <begin position="85"/>
        <end position="105"/>
    </location>
</feature>
<keyword evidence="2" id="KW-0472">Membrane</keyword>
<dbReference type="EMBL" id="KE148153">
    <property type="protein sequence ID" value="EPE06292.1"/>
    <property type="molecule type" value="Genomic_DNA"/>
</dbReference>
<feature type="transmembrane region" description="Helical" evidence="2">
    <location>
        <begin position="133"/>
        <end position="157"/>
    </location>
</feature>
<dbReference type="Proteomes" id="UP000016923">
    <property type="component" value="Unassembled WGS sequence"/>
</dbReference>
<evidence type="ECO:0000313" key="3">
    <source>
        <dbReference type="EMBL" id="EPE06292.1"/>
    </source>
</evidence>
<gene>
    <name evidence="3" type="ORF">F503_02420</name>
</gene>
<feature type="transmembrane region" description="Helical" evidence="2">
    <location>
        <begin position="56"/>
        <end position="78"/>
    </location>
</feature>
<feature type="transmembrane region" description="Helical" evidence="2">
    <location>
        <begin position="25"/>
        <end position="50"/>
    </location>
</feature>
<evidence type="ECO:0000256" key="1">
    <source>
        <dbReference type="SAM" id="MobiDB-lite"/>
    </source>
</evidence>
<accession>S3C0M0</accession>
<keyword evidence="2" id="KW-1133">Transmembrane helix</keyword>
<evidence type="ECO:0000256" key="2">
    <source>
        <dbReference type="SAM" id="Phobius"/>
    </source>
</evidence>
<feature type="region of interest" description="Disordered" evidence="1">
    <location>
        <begin position="216"/>
        <end position="244"/>
    </location>
</feature>
<dbReference type="AlphaFoldDB" id="S3C0M0"/>
<name>S3C0M0_OPHP1</name>
<keyword evidence="4" id="KW-1185">Reference proteome</keyword>
<protein>
    <submittedName>
        <fullName evidence="3">Uncharacterized protein</fullName>
    </submittedName>
</protein>
<dbReference type="HOGENOM" id="CLU_1138308_0_0_1"/>
<sequence>MFIMLRQWFVDWYHEVRQSRSMVDYFMTLVFLALVIFNTYVSIVLVWYFTPVIVRVSHVPCLTIFLAAPFIACSIVGYTIIYSGLAVTAAISLATPPTMILYHFMGWNNGEFGDIWWSGMGLVAKTGVFIARIFYVLWAFIFTLVCASPCGQLYALFKRAIAAPTMDRTAQSSIRMSTYQPLRTGGRLDPPLALSTPSSSGSPDIELGRINRLAASGSSALRQDVPIGSPGWRKPSGSSPRKQD</sequence>
<keyword evidence="2" id="KW-0812">Transmembrane</keyword>